<evidence type="ECO:0000256" key="1">
    <source>
        <dbReference type="SAM" id="MobiDB-lite"/>
    </source>
</evidence>
<feature type="transmembrane region" description="Helical" evidence="2">
    <location>
        <begin position="110"/>
        <end position="131"/>
    </location>
</feature>
<keyword evidence="2" id="KW-1133">Transmembrane helix</keyword>
<dbReference type="InterPro" id="IPR009937">
    <property type="entry name" value="Phage_holin_3_6"/>
</dbReference>
<gene>
    <name evidence="3" type="ORF">HME9302_01075</name>
</gene>
<accession>A0A369QAD6</accession>
<proteinExistence type="predicted"/>
<name>A0A369QAD6_9SPHN</name>
<keyword evidence="2" id="KW-0472">Membrane</keyword>
<evidence type="ECO:0000313" key="3">
    <source>
        <dbReference type="EMBL" id="RDC59879.1"/>
    </source>
</evidence>
<dbReference type="Pfam" id="PF07332">
    <property type="entry name" value="Phage_holin_3_6"/>
    <property type="match status" value="1"/>
</dbReference>
<evidence type="ECO:0000256" key="2">
    <source>
        <dbReference type="SAM" id="Phobius"/>
    </source>
</evidence>
<comment type="caution">
    <text evidence="3">The sequence shown here is derived from an EMBL/GenBank/DDBJ whole genome shotgun (WGS) entry which is preliminary data.</text>
</comment>
<dbReference type="EMBL" id="QBKA01000002">
    <property type="protein sequence ID" value="RDC59879.1"/>
    <property type="molecule type" value="Genomic_DNA"/>
</dbReference>
<keyword evidence="4" id="KW-1185">Reference proteome</keyword>
<dbReference type="AlphaFoldDB" id="A0A369QAD6"/>
<evidence type="ECO:0000313" key="4">
    <source>
        <dbReference type="Proteomes" id="UP000253727"/>
    </source>
</evidence>
<protein>
    <recommendedName>
        <fullName evidence="5">Phage holin family protein</fullName>
    </recommendedName>
</protein>
<feature type="compositionally biased region" description="Basic and acidic residues" evidence="1">
    <location>
        <begin position="1"/>
        <end position="13"/>
    </location>
</feature>
<feature type="transmembrane region" description="Helical" evidence="2">
    <location>
        <begin position="78"/>
        <end position="104"/>
    </location>
</feature>
<dbReference type="RefSeq" id="WP_181815692.1">
    <property type="nucleotide sequence ID" value="NZ_QBKA01000002.1"/>
</dbReference>
<reference evidence="3 4" key="1">
    <citation type="submission" date="2018-04" db="EMBL/GenBank/DDBJ databases">
        <title>Altererythrobacter sp. HME9302 genome sequencing and assembly.</title>
        <authorList>
            <person name="Kang H."/>
            <person name="Kim H."/>
            <person name="Joh K."/>
        </authorList>
    </citation>
    <scope>NUCLEOTIDE SEQUENCE [LARGE SCALE GENOMIC DNA]</scope>
    <source>
        <strain evidence="3 4">HME9302</strain>
    </source>
</reference>
<feature type="region of interest" description="Disordered" evidence="1">
    <location>
        <begin position="1"/>
        <end position="38"/>
    </location>
</feature>
<dbReference type="Proteomes" id="UP000253727">
    <property type="component" value="Unassembled WGS sequence"/>
</dbReference>
<sequence length="147" mass="15200">MNQELPIREHDDDIAGEPDTFGSPAEHSVADETVGHPGSSLTDDVVALIDDGKTYAEAELAFQKTRLKFAASKGGSGVGMAVAALAFVHLALIALVVGLVIALSPILTPWGATALVVVILLVLGVVAGLAAKKRFSHLSDAYKDTSP</sequence>
<organism evidence="3 4">
    <name type="scientific">Alteripontixanthobacter maritimus</name>
    <dbReference type="NCBI Taxonomy" id="2161824"/>
    <lineage>
        <taxon>Bacteria</taxon>
        <taxon>Pseudomonadati</taxon>
        <taxon>Pseudomonadota</taxon>
        <taxon>Alphaproteobacteria</taxon>
        <taxon>Sphingomonadales</taxon>
        <taxon>Erythrobacteraceae</taxon>
        <taxon>Alteripontixanthobacter</taxon>
    </lineage>
</organism>
<keyword evidence="2" id="KW-0812">Transmembrane</keyword>
<evidence type="ECO:0008006" key="5">
    <source>
        <dbReference type="Google" id="ProtNLM"/>
    </source>
</evidence>